<dbReference type="GO" id="GO:0071933">
    <property type="term" value="F:Arp2/3 complex binding"/>
    <property type="evidence" value="ECO:0007669"/>
    <property type="project" value="TreeGrafter"/>
</dbReference>
<sequence length="1069" mass="115613">MPLVRYEVRCEHSLANPEVFRSASRDDPEGLLQGVAMAGFIGIIRQLGDLAEFAAEIFCDLHKELTAVGARAHDLTVRVQQLEAGLPAVEKALLSEPNQLRFAYTNGANWHASLPSDQNHCTSSELPRFVRNFYEECRRPPRLSLLDKFDVGGAGTCLKRYSDPSFFKLEWARSELMKTQRAQLDKKARQDKKKGRRRKTGHPIAAVNQIPARVRYGSASLEDLDGLSPLLAPTLKSEVGPSSPDGGASHGHATETKRRSNIGPQNKIVEGPSPPSDVSAPHSKGGASKSLKISAKDIEATVPGRFYRPKEAENVPERMAGKISKIIEMEDREAVLPVGLIPRNVGNKIPMSADGLKRSDSEVEAKGTKRMTTEYLGTAAIGRTENTPETSSNASKDGKGGSNPGNSRVSQSSIPDVSSGENVFLASEKEVNTGESRTPRRVPDDTGVLFPQVSSSITSTTDVRDTVRSSRNVSGRSSADAQVPHVLAAQLSRQDSESSTRVSNDFGITTARSTPEDLSEQVADTTGAVDRHEYSHHGSNFVAAGNQSLPYHNDLANMPDVGHGIDKQWKHETVKTPGDGGALGTVDVSEELVLSDLRGEPTFHDVHPSEAQRRSNNVVKTYKVSNNSLEDTVYESPHLSPIRIKEVFTNEEESHVISATSPNISCQWSSRGEEDLRPSVSMLSRLSYSSELMPFSSGSEPESPVSPNSPPFNVLYSPPRSPSKISGFKNESLTGLYVGSFLRTAHHCGYNNPQAEIPVLSSSPRSRLVSPSSREPWADYGDHAGPSRPPPPLPENSSYLKNMQDVSSAESLLYPLPSPPSNPELDLPASSAADDLLYQSIDGLSHLTSPQENGETVHVEPASQRSENPVPLHAGDQFEAISKHIEKVKPSVIYLEAQVRLPSTTSASVQEPSRSSSTSPFRLTDSANVQAFHKSSDNLEPRLSTESRSAGVPSSGPTFNNDLLNSPGRKLVQAVPCSAPSQSPTSNPPSSEILMHPASSPLKQTIYIVPLRFFEGDEESVPSSPTGSVIIKDTPSPPASPASNYSESGSEIHEYHPSHDQSKSLMSPR</sequence>
<name>A0A8T0G941_CERPU</name>
<feature type="region of interest" description="Disordered" evidence="3">
    <location>
        <begin position="755"/>
        <end position="799"/>
    </location>
</feature>
<evidence type="ECO:0000256" key="2">
    <source>
        <dbReference type="RuleBase" id="RU367034"/>
    </source>
</evidence>
<keyword evidence="2" id="KW-0009">Actin-binding</keyword>
<comment type="similarity">
    <text evidence="1 2">Belongs to the SCAR/WAVE family.</text>
</comment>
<dbReference type="GO" id="GO:0034237">
    <property type="term" value="F:protein kinase A regulatory subunit binding"/>
    <property type="evidence" value="ECO:0007669"/>
    <property type="project" value="TreeGrafter"/>
</dbReference>
<feature type="region of interest" description="Disordered" evidence="3">
    <location>
        <begin position="352"/>
        <end position="520"/>
    </location>
</feature>
<evidence type="ECO:0000256" key="3">
    <source>
        <dbReference type="SAM" id="MobiDB-lite"/>
    </source>
</evidence>
<feature type="compositionally biased region" description="Polar residues" evidence="3">
    <location>
        <begin position="384"/>
        <end position="395"/>
    </location>
</feature>
<evidence type="ECO:0000256" key="1">
    <source>
        <dbReference type="ARBA" id="ARBA00006993"/>
    </source>
</evidence>
<feature type="compositionally biased region" description="Basic and acidic residues" evidence="3">
    <location>
        <begin position="1050"/>
        <end position="1062"/>
    </location>
</feature>
<keyword evidence="5" id="KW-1185">Reference proteome</keyword>
<feature type="region of interest" description="Disordered" evidence="3">
    <location>
        <begin position="693"/>
        <end position="717"/>
    </location>
</feature>
<comment type="caution">
    <text evidence="4">The sequence shown here is derived from an EMBL/GenBank/DDBJ whole genome shotgun (WGS) entry which is preliminary data.</text>
</comment>
<feature type="compositionally biased region" description="Basic and acidic residues" evidence="3">
    <location>
        <begin position="355"/>
        <end position="367"/>
    </location>
</feature>
<dbReference type="PANTHER" id="PTHR12902:SF1">
    <property type="entry name" value="WISKOTT-ALDRICH SYNDROME PROTEIN FAMILY MEMBER"/>
    <property type="match status" value="1"/>
</dbReference>
<feature type="compositionally biased region" description="Low complexity" evidence="3">
    <location>
        <begin position="693"/>
        <end position="714"/>
    </location>
</feature>
<dbReference type="GO" id="GO:0030036">
    <property type="term" value="P:actin cytoskeleton organization"/>
    <property type="evidence" value="ECO:0007669"/>
    <property type="project" value="UniProtKB-UniRule"/>
</dbReference>
<feature type="compositionally biased region" description="Polar residues" evidence="3">
    <location>
        <begin position="404"/>
        <end position="421"/>
    </location>
</feature>
<dbReference type="Gene3D" id="1.20.5.340">
    <property type="match status" value="1"/>
</dbReference>
<feature type="compositionally biased region" description="Polar residues" evidence="3">
    <location>
        <begin position="955"/>
        <end position="964"/>
    </location>
</feature>
<dbReference type="GO" id="GO:0005856">
    <property type="term" value="C:cytoskeleton"/>
    <property type="evidence" value="ECO:0007669"/>
    <property type="project" value="UniProtKB-SubCell"/>
</dbReference>
<evidence type="ECO:0000313" key="5">
    <source>
        <dbReference type="Proteomes" id="UP000822688"/>
    </source>
</evidence>
<feature type="compositionally biased region" description="Basic residues" evidence="3">
    <location>
        <begin position="189"/>
        <end position="201"/>
    </location>
</feature>
<comment type="function">
    <text evidence="2">Involved in regulation of actin and microtubule organization. Part of a WAVE complex that activates the Arp2/3 complex.</text>
</comment>
<feature type="compositionally biased region" description="Basic and acidic residues" evidence="3">
    <location>
        <begin position="427"/>
        <end position="444"/>
    </location>
</feature>
<dbReference type="EMBL" id="CM026432">
    <property type="protein sequence ID" value="KAG0555816.1"/>
    <property type="molecule type" value="Genomic_DNA"/>
</dbReference>
<dbReference type="InterPro" id="IPR028288">
    <property type="entry name" value="SCAR/WAVE_fam"/>
</dbReference>
<feature type="region of interest" description="Disordered" evidence="3">
    <location>
        <begin position="1017"/>
        <end position="1069"/>
    </location>
</feature>
<dbReference type="AlphaFoldDB" id="A0A8T0G941"/>
<accession>A0A8T0G941</accession>
<feature type="compositionally biased region" description="Low complexity" evidence="3">
    <location>
        <begin position="758"/>
        <end position="774"/>
    </location>
</feature>
<comment type="subcellular location">
    <subcellularLocation>
        <location evidence="2">Cytoplasm</location>
        <location evidence="2">Cytoskeleton</location>
    </subcellularLocation>
</comment>
<feature type="compositionally biased region" description="Low complexity" evidence="3">
    <location>
        <begin position="978"/>
        <end position="991"/>
    </location>
</feature>
<feature type="region of interest" description="Disordered" evidence="3">
    <location>
        <begin position="232"/>
        <end position="294"/>
    </location>
</feature>
<feature type="compositionally biased region" description="Low complexity" evidence="3">
    <location>
        <begin position="469"/>
        <end position="478"/>
    </location>
</feature>
<dbReference type="PANTHER" id="PTHR12902">
    <property type="entry name" value="WASP-1"/>
    <property type="match status" value="1"/>
</dbReference>
<feature type="compositionally biased region" description="Polar residues" evidence="3">
    <location>
        <begin position="902"/>
        <end position="929"/>
    </location>
</feature>
<organism evidence="4 5">
    <name type="scientific">Ceratodon purpureus</name>
    <name type="common">Fire moss</name>
    <name type="synonym">Dicranum purpureum</name>
    <dbReference type="NCBI Taxonomy" id="3225"/>
    <lineage>
        <taxon>Eukaryota</taxon>
        <taxon>Viridiplantae</taxon>
        <taxon>Streptophyta</taxon>
        <taxon>Embryophyta</taxon>
        <taxon>Bryophyta</taxon>
        <taxon>Bryophytina</taxon>
        <taxon>Bryopsida</taxon>
        <taxon>Dicranidae</taxon>
        <taxon>Pseudoditrichales</taxon>
        <taxon>Ditrichaceae</taxon>
        <taxon>Ceratodon</taxon>
    </lineage>
</organism>
<feature type="compositionally biased region" description="Basic and acidic residues" evidence="3">
    <location>
        <begin position="934"/>
        <end position="945"/>
    </location>
</feature>
<feature type="region of interest" description="Disordered" evidence="3">
    <location>
        <begin position="845"/>
        <end position="871"/>
    </location>
</feature>
<dbReference type="GO" id="GO:0003779">
    <property type="term" value="F:actin binding"/>
    <property type="evidence" value="ECO:0007669"/>
    <property type="project" value="UniProtKB-UniRule"/>
</dbReference>
<reference evidence="4 5" key="1">
    <citation type="submission" date="2020-06" db="EMBL/GenBank/DDBJ databases">
        <title>WGS assembly of Ceratodon purpureus strain R40.</title>
        <authorList>
            <person name="Carey S.B."/>
            <person name="Jenkins J."/>
            <person name="Shu S."/>
            <person name="Lovell J.T."/>
            <person name="Sreedasyam A."/>
            <person name="Maumus F."/>
            <person name="Tiley G.P."/>
            <person name="Fernandez-Pozo N."/>
            <person name="Barry K."/>
            <person name="Chen C."/>
            <person name="Wang M."/>
            <person name="Lipzen A."/>
            <person name="Daum C."/>
            <person name="Saski C.A."/>
            <person name="Payton A.C."/>
            <person name="Mcbreen J.C."/>
            <person name="Conrad R.E."/>
            <person name="Kollar L.M."/>
            <person name="Olsson S."/>
            <person name="Huttunen S."/>
            <person name="Landis J.B."/>
            <person name="Wickett N.J."/>
            <person name="Johnson M.G."/>
            <person name="Rensing S.A."/>
            <person name="Grimwood J."/>
            <person name="Schmutz J."/>
            <person name="Mcdaniel S.F."/>
        </authorList>
    </citation>
    <scope>NUCLEOTIDE SEQUENCE [LARGE SCALE GENOMIC DNA]</scope>
    <source>
        <strain evidence="4 5">R40</strain>
    </source>
</reference>
<gene>
    <name evidence="4" type="ORF">KC19_11G005300</name>
</gene>
<feature type="region of interest" description="Disordered" evidence="3">
    <location>
        <begin position="902"/>
        <end position="997"/>
    </location>
</feature>
<dbReference type="Proteomes" id="UP000822688">
    <property type="component" value="Chromosome 11"/>
</dbReference>
<feature type="compositionally biased region" description="Polar residues" evidence="3">
    <location>
        <begin position="491"/>
        <end position="513"/>
    </location>
</feature>
<keyword evidence="2" id="KW-0963">Cytoplasm</keyword>
<dbReference type="Gene3D" id="6.10.280.150">
    <property type="match status" value="1"/>
</dbReference>
<proteinExistence type="inferred from homology"/>
<feature type="compositionally biased region" description="Polar residues" evidence="3">
    <location>
        <begin position="452"/>
        <end position="461"/>
    </location>
</feature>
<protein>
    <recommendedName>
        <fullName evidence="2">Protein SCAR</fullName>
    </recommendedName>
    <alternativeName>
        <fullName evidence="2">Protein WAVE</fullName>
    </alternativeName>
</protein>
<feature type="region of interest" description="Disordered" evidence="3">
    <location>
        <begin position="180"/>
        <end position="209"/>
    </location>
</feature>
<keyword evidence="2" id="KW-0206">Cytoskeleton</keyword>
<evidence type="ECO:0000313" key="4">
    <source>
        <dbReference type="EMBL" id="KAG0555816.1"/>
    </source>
</evidence>
<dbReference type="GO" id="GO:2000601">
    <property type="term" value="P:positive regulation of Arp2/3 complex-mediated actin nucleation"/>
    <property type="evidence" value="ECO:0007669"/>
    <property type="project" value="TreeGrafter"/>
</dbReference>